<keyword evidence="4" id="KW-1185">Reference proteome</keyword>
<dbReference type="Gene3D" id="1.20.1270.260">
    <property type="match status" value="1"/>
</dbReference>
<dbReference type="AlphaFoldDB" id="J7RP39"/>
<protein>
    <recommendedName>
        <fullName evidence="2">Dicers-like N-terminal domain-containing protein</fullName>
    </recommendedName>
</protein>
<accession>J7RP39</accession>
<dbReference type="KEGG" id="kng:KNAG_0G03660"/>
<feature type="compositionally biased region" description="Polar residues" evidence="1">
    <location>
        <begin position="153"/>
        <end position="164"/>
    </location>
</feature>
<name>J7RP39_HUIN7</name>
<dbReference type="InterPro" id="IPR048504">
    <property type="entry name" value="Dicers-like_N"/>
</dbReference>
<reference evidence="4" key="2">
    <citation type="submission" date="2012-08" db="EMBL/GenBank/DDBJ databases">
        <title>Genome sequence of Kazachstania naganishii.</title>
        <authorList>
            <person name="Gordon J.L."/>
            <person name="Armisen D."/>
            <person name="Proux-Wera E."/>
            <person name="OhEigeartaigh S.S."/>
            <person name="Byrne K.P."/>
            <person name="Wolfe K.H."/>
        </authorList>
    </citation>
    <scope>NUCLEOTIDE SEQUENCE [LARGE SCALE GENOMIC DNA]</scope>
    <source>
        <strain evidence="4">ATCC MYA-139 / BCRC 22969 / CBS 8797 / CCRC 22969 / KCTC 17520 / NBRC 10181 / NCYC 3082</strain>
    </source>
</reference>
<dbReference type="EMBL" id="HE978320">
    <property type="protein sequence ID" value="CCK71423.1"/>
    <property type="molecule type" value="Genomic_DNA"/>
</dbReference>
<feature type="domain" description="Dicers-like N-terminal" evidence="2">
    <location>
        <begin position="6"/>
        <end position="93"/>
    </location>
</feature>
<dbReference type="GeneID" id="34527146"/>
<feature type="compositionally biased region" description="Polar residues" evidence="1">
    <location>
        <begin position="178"/>
        <end position="199"/>
    </location>
</feature>
<evidence type="ECO:0000313" key="3">
    <source>
        <dbReference type="EMBL" id="CCK71423.1"/>
    </source>
</evidence>
<feature type="compositionally biased region" description="Low complexity" evidence="1">
    <location>
        <begin position="129"/>
        <end position="152"/>
    </location>
</feature>
<dbReference type="Pfam" id="PF20860">
    <property type="entry name" value="Dicers_N"/>
    <property type="match status" value="1"/>
</dbReference>
<evidence type="ECO:0000313" key="4">
    <source>
        <dbReference type="Proteomes" id="UP000006310"/>
    </source>
</evidence>
<gene>
    <name evidence="3" type="primary">KNAG0G03660</name>
    <name evidence="3" type="ordered locus">KNAG_0G03660</name>
</gene>
<evidence type="ECO:0000259" key="2">
    <source>
        <dbReference type="Pfam" id="PF20860"/>
    </source>
</evidence>
<evidence type="ECO:0000256" key="1">
    <source>
        <dbReference type="SAM" id="MobiDB-lite"/>
    </source>
</evidence>
<dbReference type="InterPro" id="IPR048505">
    <property type="entry name" value="Dicers-like_N_sf"/>
</dbReference>
<reference evidence="3 4" key="1">
    <citation type="journal article" date="2011" name="Proc. Natl. Acad. Sci. U.S.A.">
        <title>Evolutionary erosion of yeast sex chromosomes by mating-type switching accidents.</title>
        <authorList>
            <person name="Gordon J.L."/>
            <person name="Armisen D."/>
            <person name="Proux-Wera E."/>
            <person name="Oheigeartaigh S.S."/>
            <person name="Byrne K.P."/>
            <person name="Wolfe K.H."/>
        </authorList>
    </citation>
    <scope>NUCLEOTIDE SEQUENCE [LARGE SCALE GENOMIC DNA]</scope>
    <source>
        <strain evidence="4">ATCC MYA-139 / BCRC 22969 / CBS 8797 / CCRC 22969 / KCTC 17520 / NBRC 10181 / NCYC 3082</strain>
    </source>
</reference>
<feature type="region of interest" description="Disordered" evidence="1">
    <location>
        <begin position="103"/>
        <end position="199"/>
    </location>
</feature>
<dbReference type="RefSeq" id="XP_022465668.1">
    <property type="nucleotide sequence ID" value="XM_022609254.1"/>
</dbReference>
<sequence length="199" mass="21808">MSPTDQKIKDFCKLQYACQQLNDSMKVIYELGMDRDVLQEMANGSNKAEQAIAMSPAMAVASYMKSVQPSLDISQVFKHYQFDADSTPVDEYITLAHIAPQPEKFVEKPSNQTKGSFNNVQSRKSKKLGSNNASRQSSRSSSISGNLDSLSGRTSTNSKSSNGYDSARGHRTNHTGSKRTGSFAMNSFAPNKSAPSKQF</sequence>
<organism evidence="3 4">
    <name type="scientific">Huiozyma naganishii (strain ATCC MYA-139 / BCRC 22969 / CBS 8797 / KCTC 17520 / NBRC 10181 / NCYC 3082 / Yp74L-3)</name>
    <name type="common">Yeast</name>
    <name type="synonym">Kazachstania naganishii</name>
    <dbReference type="NCBI Taxonomy" id="1071383"/>
    <lineage>
        <taxon>Eukaryota</taxon>
        <taxon>Fungi</taxon>
        <taxon>Dikarya</taxon>
        <taxon>Ascomycota</taxon>
        <taxon>Saccharomycotina</taxon>
        <taxon>Saccharomycetes</taxon>
        <taxon>Saccharomycetales</taxon>
        <taxon>Saccharomycetaceae</taxon>
        <taxon>Huiozyma</taxon>
    </lineage>
</organism>
<dbReference type="Proteomes" id="UP000006310">
    <property type="component" value="Chromosome 7"/>
</dbReference>
<proteinExistence type="predicted"/>
<dbReference type="HOGENOM" id="CLU_1372398_0_0_1"/>
<feature type="compositionally biased region" description="Polar residues" evidence="1">
    <location>
        <begin position="109"/>
        <end position="122"/>
    </location>
</feature>
<dbReference type="OrthoDB" id="10575401at2759"/>